<dbReference type="GO" id="GO:0043138">
    <property type="term" value="F:3'-5' DNA helicase activity"/>
    <property type="evidence" value="ECO:0007669"/>
    <property type="project" value="UniProtKB-EC"/>
</dbReference>
<dbReference type="GO" id="GO:0000724">
    <property type="term" value="P:double-strand break repair via homologous recombination"/>
    <property type="evidence" value="ECO:0007669"/>
    <property type="project" value="TreeGrafter"/>
</dbReference>
<evidence type="ECO:0000256" key="3">
    <source>
        <dbReference type="ARBA" id="ARBA00022840"/>
    </source>
</evidence>
<sequence length="384" mass="43554">TADDFRLLQKKSKKTNINFPKLKANGTSSPPALCVYCMEGEICLEASTHVQEMKDRLISVLNDLVIALAAPNDEGRTQKLYQERNMLNERIKNLEEKLPNASPHITNRKENHDSHVETELRIMKYKEVKHVRNSDENEWTSDNYDWSKDLKDFNTKVFGNDDIRTNQRGVMNATLSDRDVFVTMPTGSGKSLTYMVNVSAVTLSAELDQVAWQKLLRDISNNKYKLVYVTPEKLMNLDLIILKVDYDSEKSKKAGNAPATSVVIDVLKNSHQGSHEILLLEEKINFNSRAASFSVNYSKQELRQGGSYLLVATDIAGRGVDLPDTTHIYNFDLPKDAVHYLHRAGRTGRKPFSEVICGRSKNQKVVFHFRMVQVECVKVASTLT</sequence>
<evidence type="ECO:0000256" key="1">
    <source>
        <dbReference type="ARBA" id="ARBA00005446"/>
    </source>
</evidence>
<gene>
    <name evidence="10" type="ORF">M8C21_025516</name>
</gene>
<feature type="domain" description="Helicase C-terminal" evidence="9">
    <location>
        <begin position="222"/>
        <end position="384"/>
    </location>
</feature>
<dbReference type="SMART" id="SM00490">
    <property type="entry name" value="HELICc"/>
    <property type="match status" value="1"/>
</dbReference>
<keyword evidence="2" id="KW-0547">Nucleotide-binding</keyword>
<accession>A0AAD5GBX5</accession>
<dbReference type="InterPro" id="IPR001650">
    <property type="entry name" value="Helicase_C-like"/>
</dbReference>
<organism evidence="10 11">
    <name type="scientific">Ambrosia artemisiifolia</name>
    <name type="common">Common ragweed</name>
    <dbReference type="NCBI Taxonomy" id="4212"/>
    <lineage>
        <taxon>Eukaryota</taxon>
        <taxon>Viridiplantae</taxon>
        <taxon>Streptophyta</taxon>
        <taxon>Embryophyta</taxon>
        <taxon>Tracheophyta</taxon>
        <taxon>Spermatophyta</taxon>
        <taxon>Magnoliopsida</taxon>
        <taxon>eudicotyledons</taxon>
        <taxon>Gunneridae</taxon>
        <taxon>Pentapetalae</taxon>
        <taxon>asterids</taxon>
        <taxon>campanulids</taxon>
        <taxon>Asterales</taxon>
        <taxon>Asteraceae</taxon>
        <taxon>Asteroideae</taxon>
        <taxon>Heliantheae alliance</taxon>
        <taxon>Heliantheae</taxon>
        <taxon>Ambrosia</taxon>
    </lineage>
</organism>
<comment type="similarity">
    <text evidence="1">Belongs to the helicase family. RecQ subfamily.</text>
</comment>
<dbReference type="PROSITE" id="PS51194">
    <property type="entry name" value="HELICASE_CTER"/>
    <property type="match status" value="1"/>
</dbReference>
<dbReference type="GO" id="GO:0005634">
    <property type="term" value="C:nucleus"/>
    <property type="evidence" value="ECO:0007669"/>
    <property type="project" value="TreeGrafter"/>
</dbReference>
<dbReference type="PANTHER" id="PTHR13710:SF153">
    <property type="entry name" value="RECQ-LIKE DNA HELICASE BLM"/>
    <property type="match status" value="1"/>
</dbReference>
<dbReference type="GO" id="GO:0005524">
    <property type="term" value="F:ATP binding"/>
    <property type="evidence" value="ECO:0007669"/>
    <property type="project" value="UniProtKB-KW"/>
</dbReference>
<dbReference type="GO" id="GO:0005737">
    <property type="term" value="C:cytoplasm"/>
    <property type="evidence" value="ECO:0007669"/>
    <property type="project" value="TreeGrafter"/>
</dbReference>
<evidence type="ECO:0000256" key="5">
    <source>
        <dbReference type="ARBA" id="ARBA00023235"/>
    </source>
</evidence>
<dbReference type="AlphaFoldDB" id="A0AAD5GBX5"/>
<dbReference type="Proteomes" id="UP001206925">
    <property type="component" value="Unassembled WGS sequence"/>
</dbReference>
<dbReference type="EMBL" id="JAMZMK010009279">
    <property type="protein sequence ID" value="KAI7736392.1"/>
    <property type="molecule type" value="Genomic_DNA"/>
</dbReference>
<evidence type="ECO:0000256" key="6">
    <source>
        <dbReference type="ARBA" id="ARBA00023242"/>
    </source>
</evidence>
<keyword evidence="5" id="KW-0413">Isomerase</keyword>
<keyword evidence="3" id="KW-0067">ATP-binding</keyword>
<evidence type="ECO:0000259" key="9">
    <source>
        <dbReference type="PROSITE" id="PS51194"/>
    </source>
</evidence>
<proteinExistence type="inferred from homology"/>
<evidence type="ECO:0000256" key="4">
    <source>
        <dbReference type="ARBA" id="ARBA00023125"/>
    </source>
</evidence>
<evidence type="ECO:0000256" key="7">
    <source>
        <dbReference type="ARBA" id="ARBA00034617"/>
    </source>
</evidence>
<comment type="caution">
    <text evidence="10">The sequence shown here is derived from an EMBL/GenBank/DDBJ whole genome shotgun (WGS) entry which is preliminary data.</text>
</comment>
<reference evidence="10" key="1">
    <citation type="submission" date="2022-06" db="EMBL/GenBank/DDBJ databases">
        <title>Uncovering the hologenomic basis of an extraordinary plant invasion.</title>
        <authorList>
            <person name="Bieker V.C."/>
            <person name="Martin M.D."/>
            <person name="Gilbert T."/>
            <person name="Hodgins K."/>
            <person name="Battlay P."/>
            <person name="Petersen B."/>
            <person name="Wilson J."/>
        </authorList>
    </citation>
    <scope>NUCLEOTIDE SEQUENCE</scope>
    <source>
        <strain evidence="10">AA19_3_7</strain>
        <tissue evidence="10">Leaf</tissue>
    </source>
</reference>
<protein>
    <recommendedName>
        <fullName evidence="8">DNA 3'-5' helicase</fullName>
        <ecNumber evidence="8">5.6.2.4</ecNumber>
    </recommendedName>
</protein>
<evidence type="ECO:0000256" key="8">
    <source>
        <dbReference type="ARBA" id="ARBA00034808"/>
    </source>
</evidence>
<dbReference type="EC" id="5.6.2.4" evidence="8"/>
<name>A0AAD5GBX5_AMBAR</name>
<comment type="catalytic activity">
    <reaction evidence="7">
        <text>Couples ATP hydrolysis with the unwinding of duplex DNA by translocating in the 3'-5' direction.</text>
        <dbReference type="EC" id="5.6.2.4"/>
    </reaction>
</comment>
<feature type="non-terminal residue" evidence="10">
    <location>
        <position position="384"/>
    </location>
</feature>
<evidence type="ECO:0000313" key="10">
    <source>
        <dbReference type="EMBL" id="KAI7736392.1"/>
    </source>
</evidence>
<evidence type="ECO:0000313" key="11">
    <source>
        <dbReference type="Proteomes" id="UP001206925"/>
    </source>
</evidence>
<keyword evidence="4" id="KW-0238">DNA-binding</keyword>
<keyword evidence="6" id="KW-0539">Nucleus</keyword>
<dbReference type="InterPro" id="IPR011545">
    <property type="entry name" value="DEAD/DEAH_box_helicase_dom"/>
</dbReference>
<dbReference type="Pfam" id="PF00270">
    <property type="entry name" value="DEAD"/>
    <property type="match status" value="1"/>
</dbReference>
<dbReference type="Gene3D" id="3.40.50.300">
    <property type="entry name" value="P-loop containing nucleotide triphosphate hydrolases"/>
    <property type="match status" value="2"/>
</dbReference>
<dbReference type="InterPro" id="IPR027417">
    <property type="entry name" value="P-loop_NTPase"/>
</dbReference>
<dbReference type="GO" id="GO:0009378">
    <property type="term" value="F:four-way junction helicase activity"/>
    <property type="evidence" value="ECO:0007669"/>
    <property type="project" value="TreeGrafter"/>
</dbReference>
<keyword evidence="11" id="KW-1185">Reference proteome</keyword>
<dbReference type="PANTHER" id="PTHR13710">
    <property type="entry name" value="DNA HELICASE RECQ FAMILY MEMBER"/>
    <property type="match status" value="1"/>
</dbReference>
<dbReference type="Pfam" id="PF00271">
    <property type="entry name" value="Helicase_C"/>
    <property type="match status" value="1"/>
</dbReference>
<dbReference type="GO" id="GO:0003677">
    <property type="term" value="F:DNA binding"/>
    <property type="evidence" value="ECO:0007669"/>
    <property type="project" value="UniProtKB-KW"/>
</dbReference>
<feature type="non-terminal residue" evidence="10">
    <location>
        <position position="1"/>
    </location>
</feature>
<evidence type="ECO:0000256" key="2">
    <source>
        <dbReference type="ARBA" id="ARBA00022741"/>
    </source>
</evidence>
<dbReference type="SUPFAM" id="SSF52540">
    <property type="entry name" value="P-loop containing nucleoside triphosphate hydrolases"/>
    <property type="match status" value="2"/>
</dbReference>
<dbReference type="GO" id="GO:0005694">
    <property type="term" value="C:chromosome"/>
    <property type="evidence" value="ECO:0007669"/>
    <property type="project" value="TreeGrafter"/>
</dbReference>